<organism evidence="1 2">
    <name type="scientific">Fimbriimonas ginsengisoli</name>
    <dbReference type="NCBI Taxonomy" id="1005039"/>
    <lineage>
        <taxon>Bacteria</taxon>
        <taxon>Bacillati</taxon>
        <taxon>Armatimonadota</taxon>
        <taxon>Fimbriimonadia</taxon>
        <taxon>Fimbriimonadales</taxon>
        <taxon>Fimbriimonadaceae</taxon>
        <taxon>Fimbriimonas</taxon>
    </lineage>
</organism>
<dbReference type="InterPro" id="IPR005564">
    <property type="entry name" value="Major_capsid_GpE"/>
</dbReference>
<proteinExistence type="predicted"/>
<accession>A0A931PU56</accession>
<dbReference type="Proteomes" id="UP000727962">
    <property type="component" value="Unassembled WGS sequence"/>
</dbReference>
<sequence>MGTFLYPTNAELTAILQEKLPVRTLDDAIFEIMPIEDDDASLVMWEQEDNYVGLMSLRGFDGQPSRVSRVGIKQYQMLPGVYGDYIQLDETELTLGRATGSFGQPIDIQNLVVRRQDQLLNRAIDRLRYIGWTLVAEGTFSVPTPDGQVIHSDSFTLQSYAASVAWTTSATATPLKDFRSVRLLGRGKGVAFGAGSVAYMSQVTFNSLVSNTNANDIAGRRVTGLLAPLNLEEVNQIMLGEALPTVQIYDEGYLADDGSFVPFLPDGRVVVVGKRPAGQRVAAFKMTRNATNPNASPGMYNKVIDRGEDSVPRLIEVHMGFNGGPAIYYPSAIVKMSV</sequence>
<dbReference type="Pfam" id="PF03864">
    <property type="entry name" value="Phage_cap_E"/>
    <property type="match status" value="1"/>
</dbReference>
<comment type="caution">
    <text evidence="1">The sequence shown here is derived from an EMBL/GenBank/DDBJ whole genome shotgun (WGS) entry which is preliminary data.</text>
</comment>
<dbReference type="AlphaFoldDB" id="A0A931PU56"/>
<reference evidence="1" key="1">
    <citation type="submission" date="2020-07" db="EMBL/GenBank/DDBJ databases">
        <title>Huge and variable diversity of episymbiotic CPR bacteria and DPANN archaea in groundwater ecosystems.</title>
        <authorList>
            <person name="He C.Y."/>
            <person name="Keren R."/>
            <person name="Whittaker M."/>
            <person name="Farag I.F."/>
            <person name="Doudna J."/>
            <person name="Cate J.H.D."/>
            <person name="Banfield J.F."/>
        </authorList>
    </citation>
    <scope>NUCLEOTIDE SEQUENCE</scope>
    <source>
        <strain evidence="1">NC_groundwater_17_Pr7_B-0.1um_64_12</strain>
    </source>
</reference>
<gene>
    <name evidence="1" type="ORF">HYR64_03695</name>
</gene>
<protein>
    <submittedName>
        <fullName evidence="1">Major capsid protein</fullName>
    </submittedName>
</protein>
<dbReference type="EMBL" id="JACOSL010000026">
    <property type="protein sequence ID" value="MBI1756192.1"/>
    <property type="molecule type" value="Genomic_DNA"/>
</dbReference>
<name>A0A931PU56_FIMGI</name>
<evidence type="ECO:0000313" key="1">
    <source>
        <dbReference type="EMBL" id="MBI1756192.1"/>
    </source>
</evidence>
<evidence type="ECO:0000313" key="2">
    <source>
        <dbReference type="Proteomes" id="UP000727962"/>
    </source>
</evidence>